<dbReference type="AlphaFoldDB" id="A0A034WDR9"/>
<proteinExistence type="predicted"/>
<dbReference type="EMBL" id="GAKP01006118">
    <property type="protein sequence ID" value="JAC52834.1"/>
    <property type="molecule type" value="Transcribed_RNA"/>
</dbReference>
<sequence length="107" mass="12583">EWKTREQHEGFKAKALNQLSHNGCAKNCAKAAKYQTNANRLTSYKSRYEFQYRAVHQISHNCRYRKEEDKGGRYYLQTGHKREANAADSRYHQCNAKYGLSRNGQQH</sequence>
<feature type="non-terminal residue" evidence="1">
    <location>
        <position position="1"/>
    </location>
</feature>
<evidence type="ECO:0000313" key="1">
    <source>
        <dbReference type="EMBL" id="JAC52834.1"/>
    </source>
</evidence>
<name>A0A034WDR9_BACDO</name>
<reference evidence="1" key="1">
    <citation type="journal article" date="2014" name="BMC Genomics">
        <title>Characterizing the developmental transcriptome of the oriental fruit fly, Bactrocera dorsalis (Diptera: Tephritidae) through comparative genomic analysis with Drosophila melanogaster utilizing modENCODE datasets.</title>
        <authorList>
            <person name="Geib S.M."/>
            <person name="Calla B."/>
            <person name="Hall B."/>
            <person name="Hou S."/>
            <person name="Manoukis N.C."/>
        </authorList>
    </citation>
    <scope>NUCLEOTIDE SEQUENCE</scope>
    <source>
        <strain evidence="1">Punador</strain>
    </source>
</reference>
<organism evidence="1">
    <name type="scientific">Bactrocera dorsalis</name>
    <name type="common">Oriental fruit fly</name>
    <name type="synonym">Dacus dorsalis</name>
    <dbReference type="NCBI Taxonomy" id="27457"/>
    <lineage>
        <taxon>Eukaryota</taxon>
        <taxon>Metazoa</taxon>
        <taxon>Ecdysozoa</taxon>
        <taxon>Arthropoda</taxon>
        <taxon>Hexapoda</taxon>
        <taxon>Insecta</taxon>
        <taxon>Pterygota</taxon>
        <taxon>Neoptera</taxon>
        <taxon>Endopterygota</taxon>
        <taxon>Diptera</taxon>
        <taxon>Brachycera</taxon>
        <taxon>Muscomorpha</taxon>
        <taxon>Tephritoidea</taxon>
        <taxon>Tephritidae</taxon>
        <taxon>Bactrocera</taxon>
        <taxon>Bactrocera</taxon>
    </lineage>
</organism>
<protein>
    <submittedName>
        <fullName evidence="1">Uncharacterized protein</fullName>
    </submittedName>
</protein>
<accession>A0A034WDR9</accession>